<feature type="domain" description="ABC transporter" evidence="8">
    <location>
        <begin position="350"/>
        <end position="590"/>
    </location>
</feature>
<dbReference type="AlphaFoldDB" id="A0A2C1LXG1"/>
<keyword evidence="6 7" id="KW-0472">Membrane</keyword>
<dbReference type="PROSITE" id="PS50929">
    <property type="entry name" value="ABC_TM1F"/>
    <property type="match status" value="1"/>
</dbReference>
<feature type="transmembrane region" description="Helical" evidence="7">
    <location>
        <begin position="260"/>
        <end position="278"/>
    </location>
</feature>
<dbReference type="OrthoDB" id="9810135at2"/>
<organism evidence="10 11">
    <name type="scientific">Bacillus cereus</name>
    <dbReference type="NCBI Taxonomy" id="1396"/>
    <lineage>
        <taxon>Bacteria</taxon>
        <taxon>Bacillati</taxon>
        <taxon>Bacillota</taxon>
        <taxon>Bacilli</taxon>
        <taxon>Bacillales</taxon>
        <taxon>Bacillaceae</taxon>
        <taxon>Bacillus</taxon>
        <taxon>Bacillus cereus group</taxon>
    </lineage>
</organism>
<feature type="transmembrane region" description="Helical" evidence="7">
    <location>
        <begin position="30"/>
        <end position="49"/>
    </location>
</feature>
<evidence type="ECO:0000256" key="1">
    <source>
        <dbReference type="ARBA" id="ARBA00004651"/>
    </source>
</evidence>
<feature type="transmembrane region" description="Helical" evidence="7">
    <location>
        <begin position="139"/>
        <end position="159"/>
    </location>
</feature>
<evidence type="ECO:0000259" key="9">
    <source>
        <dbReference type="PROSITE" id="PS50929"/>
    </source>
</evidence>
<evidence type="ECO:0000256" key="4">
    <source>
        <dbReference type="ARBA" id="ARBA00022840"/>
    </source>
</evidence>
<dbReference type="InterPro" id="IPR027417">
    <property type="entry name" value="P-loop_NTPase"/>
</dbReference>
<dbReference type="PROSITE" id="PS50893">
    <property type="entry name" value="ABC_TRANSPORTER_2"/>
    <property type="match status" value="1"/>
</dbReference>
<dbReference type="PANTHER" id="PTHR43394">
    <property type="entry name" value="ATP-DEPENDENT PERMEASE MDL1, MITOCHONDRIAL"/>
    <property type="match status" value="1"/>
</dbReference>
<dbReference type="GO" id="GO:0005886">
    <property type="term" value="C:plasma membrane"/>
    <property type="evidence" value="ECO:0007669"/>
    <property type="project" value="UniProtKB-SubCell"/>
</dbReference>
<dbReference type="SMART" id="SM00382">
    <property type="entry name" value="AAA"/>
    <property type="match status" value="1"/>
</dbReference>
<proteinExistence type="predicted"/>
<accession>A0A2C1LXG1</accession>
<dbReference type="SUPFAM" id="SSF52540">
    <property type="entry name" value="P-loop containing nucleoside triphosphate hydrolases"/>
    <property type="match status" value="1"/>
</dbReference>
<dbReference type="Gene3D" id="1.20.1560.10">
    <property type="entry name" value="ABC transporter type 1, transmembrane domain"/>
    <property type="match status" value="1"/>
</dbReference>
<dbReference type="GO" id="GO:0015421">
    <property type="term" value="F:ABC-type oligopeptide transporter activity"/>
    <property type="evidence" value="ECO:0007669"/>
    <property type="project" value="TreeGrafter"/>
</dbReference>
<dbReference type="PANTHER" id="PTHR43394:SF1">
    <property type="entry name" value="ATP-BINDING CASSETTE SUB-FAMILY B MEMBER 10, MITOCHONDRIAL"/>
    <property type="match status" value="1"/>
</dbReference>
<dbReference type="InterPro" id="IPR003593">
    <property type="entry name" value="AAA+_ATPase"/>
</dbReference>
<comment type="caution">
    <text evidence="10">The sequence shown here is derived from an EMBL/GenBank/DDBJ whole genome shotgun (WGS) entry which is preliminary data.</text>
</comment>
<evidence type="ECO:0000256" key="6">
    <source>
        <dbReference type="ARBA" id="ARBA00023136"/>
    </source>
</evidence>
<keyword evidence="4 10" id="KW-0067">ATP-binding</keyword>
<dbReference type="SUPFAM" id="SSF90123">
    <property type="entry name" value="ABC transporter transmembrane region"/>
    <property type="match status" value="1"/>
</dbReference>
<comment type="subcellular location">
    <subcellularLocation>
        <location evidence="1">Cell membrane</location>
        <topology evidence="1">Multi-pass membrane protein</topology>
    </subcellularLocation>
</comment>
<reference evidence="10 11" key="1">
    <citation type="submission" date="2017-09" db="EMBL/GenBank/DDBJ databases">
        <title>Large-scale bioinformatics analysis of Bacillus genomes uncovers conserved roles of natural products in bacterial physiology.</title>
        <authorList>
            <consortium name="Agbiome Team Llc"/>
            <person name="Bleich R.M."/>
            <person name="Grubbs K.J."/>
            <person name="Santa Maria K.C."/>
            <person name="Allen S.E."/>
            <person name="Farag S."/>
            <person name="Shank E.A."/>
            <person name="Bowers A."/>
        </authorList>
    </citation>
    <scope>NUCLEOTIDE SEQUENCE [LARGE SCALE GENOMIC DNA]</scope>
    <source>
        <strain evidence="10 11">AFS040105</strain>
    </source>
</reference>
<keyword evidence="3" id="KW-0547">Nucleotide-binding</keyword>
<evidence type="ECO:0000259" key="8">
    <source>
        <dbReference type="PROSITE" id="PS50893"/>
    </source>
</evidence>
<feature type="domain" description="ABC transmembrane type-1" evidence="9">
    <location>
        <begin position="146"/>
        <end position="317"/>
    </location>
</feature>
<name>A0A2C1LXG1_BACCE</name>
<keyword evidence="2 7" id="KW-0812">Transmembrane</keyword>
<dbReference type="InterPro" id="IPR011527">
    <property type="entry name" value="ABC1_TM_dom"/>
</dbReference>
<dbReference type="GO" id="GO:0016887">
    <property type="term" value="F:ATP hydrolysis activity"/>
    <property type="evidence" value="ECO:0007669"/>
    <property type="project" value="InterPro"/>
</dbReference>
<dbReference type="Pfam" id="PF00005">
    <property type="entry name" value="ABC_tran"/>
    <property type="match status" value="1"/>
</dbReference>
<dbReference type="Gene3D" id="3.40.50.300">
    <property type="entry name" value="P-loop containing nucleotide triphosphate hydrolases"/>
    <property type="match status" value="1"/>
</dbReference>
<evidence type="ECO:0000256" key="5">
    <source>
        <dbReference type="ARBA" id="ARBA00022989"/>
    </source>
</evidence>
<gene>
    <name evidence="10" type="ORF">COD19_10685</name>
</gene>
<dbReference type="EMBL" id="NUMG01000010">
    <property type="protein sequence ID" value="PGU02924.1"/>
    <property type="molecule type" value="Genomic_DNA"/>
</dbReference>
<keyword evidence="5 7" id="KW-1133">Transmembrane helix</keyword>
<evidence type="ECO:0000256" key="2">
    <source>
        <dbReference type="ARBA" id="ARBA00022692"/>
    </source>
</evidence>
<dbReference type="Proteomes" id="UP000225766">
    <property type="component" value="Unassembled WGS sequence"/>
</dbReference>
<evidence type="ECO:0000313" key="11">
    <source>
        <dbReference type="Proteomes" id="UP000225766"/>
    </source>
</evidence>
<sequence>MKIKTKWKEVKFACWGLKLIYQANPQRTTFVLMIKLLESLLGPILVWLSAKIIDGLLKNHQAFFEFGPIFWMVVIFVSLTIFIDLLAPIVEMNKKLLTAQIQKYIDELLINQANSFEDIAPFDDQNFYTKVKVARYNEYFVTLWLDMVANTFGGIVQIIAGSILIWTVIPFVPFIFIILALPKIFVEAKLNNVTFEGREEVQELRRRAEYYVSIPLNHELVNEVKMYNLTAFFKGKYKNVTNQLIKTLSHDQKKLTLHNVGWGLLEAIVSGLVLIIIVKKAVSGTIAIGDLLLFIGALFQMREGVNELFSVFAIGAREMVNIRNIATFISYKSPKIAGTLSFPSNIQKGFRLKNVRFSYQKGEDVLNIDHLVIPEGKVTVLVGENGSGKSTLVKLLLKLYEPISGTIYFNEKPLHAYNTNVMRMNSTAVFQDFVRYEMNLKSNIAVGDINNFDDMSLIQNSAHLGGADKLVSQLPEGYETELGRFFGGINLSGGQWQRIAMARAFMKDESAKILIFDEPTSALDPFMEYEIFTRLKQLGNNKTVIIISHQLSTAKLADNVVLLQQGEVIEYGNHHTLMEHGGVYAELYNMQADKYREVERKE</sequence>
<dbReference type="GO" id="GO:0005524">
    <property type="term" value="F:ATP binding"/>
    <property type="evidence" value="ECO:0007669"/>
    <property type="project" value="UniProtKB-KW"/>
</dbReference>
<evidence type="ECO:0000256" key="3">
    <source>
        <dbReference type="ARBA" id="ARBA00022741"/>
    </source>
</evidence>
<dbReference type="InterPro" id="IPR039421">
    <property type="entry name" value="Type_1_exporter"/>
</dbReference>
<dbReference type="InterPro" id="IPR036640">
    <property type="entry name" value="ABC1_TM_sf"/>
</dbReference>
<evidence type="ECO:0000256" key="7">
    <source>
        <dbReference type="SAM" id="Phobius"/>
    </source>
</evidence>
<dbReference type="InterPro" id="IPR003439">
    <property type="entry name" value="ABC_transporter-like_ATP-bd"/>
</dbReference>
<evidence type="ECO:0000313" key="10">
    <source>
        <dbReference type="EMBL" id="PGU02924.1"/>
    </source>
</evidence>
<dbReference type="PROSITE" id="PS00211">
    <property type="entry name" value="ABC_TRANSPORTER_1"/>
    <property type="match status" value="1"/>
</dbReference>
<protein>
    <submittedName>
        <fullName evidence="10">ABC transporter ATP-binding protein</fullName>
    </submittedName>
</protein>
<dbReference type="InterPro" id="IPR017871">
    <property type="entry name" value="ABC_transporter-like_CS"/>
</dbReference>
<feature type="transmembrane region" description="Helical" evidence="7">
    <location>
        <begin position="165"/>
        <end position="186"/>
    </location>
</feature>
<feature type="transmembrane region" description="Helical" evidence="7">
    <location>
        <begin position="69"/>
        <end position="90"/>
    </location>
</feature>